<dbReference type="RefSeq" id="WP_018578150.1">
    <property type="nucleotide sequence ID" value="NZ_KB892426.1"/>
</dbReference>
<gene>
    <name evidence="3" type="ORF">Lsha_1572</name>
</gene>
<accession>A0A0W0YVG4</accession>
<dbReference type="Gene3D" id="3.10.620.30">
    <property type="match status" value="1"/>
</dbReference>
<feature type="chain" id="PRO_5006918070" description="Protein glutaminase domain-containing protein" evidence="1">
    <location>
        <begin position="18"/>
        <end position="270"/>
    </location>
</feature>
<feature type="domain" description="Protein glutaminase" evidence="2">
    <location>
        <begin position="84"/>
        <end position="195"/>
    </location>
</feature>
<dbReference type="STRING" id="1122169.Lsha_1572"/>
<evidence type="ECO:0000259" key="2">
    <source>
        <dbReference type="Pfam" id="PF18626"/>
    </source>
</evidence>
<dbReference type="EMBL" id="LNYW01000043">
    <property type="protein sequence ID" value="KTD60855.1"/>
    <property type="molecule type" value="Genomic_DNA"/>
</dbReference>
<dbReference type="Pfam" id="PF18626">
    <property type="entry name" value="Gln_deamidase_2"/>
    <property type="match status" value="1"/>
</dbReference>
<organism evidence="3 4">
    <name type="scientific">Legionella shakespearei DSM 23087</name>
    <dbReference type="NCBI Taxonomy" id="1122169"/>
    <lineage>
        <taxon>Bacteria</taxon>
        <taxon>Pseudomonadati</taxon>
        <taxon>Pseudomonadota</taxon>
        <taxon>Gammaproteobacteria</taxon>
        <taxon>Legionellales</taxon>
        <taxon>Legionellaceae</taxon>
        <taxon>Legionella</taxon>
    </lineage>
</organism>
<dbReference type="eggNOG" id="ENOG503380R">
    <property type="taxonomic scope" value="Bacteria"/>
</dbReference>
<comment type="caution">
    <text evidence="3">The sequence shown here is derived from an EMBL/GenBank/DDBJ whole genome shotgun (WGS) entry which is preliminary data.</text>
</comment>
<sequence>MKLFISLMLMCPLIAFSQSPEFTISPKRLTNETFKQAITRVKQQAPQGVIKSLRPRETPVGNKVLFKDMDFSSVPMVASYEELMHLFKVIRDSRFLHTMEKPDFARRISWLYPDDGCFARAALSGIKLESEQLQRPAKIFAFGDLMVQTKYSQEGYVTWWYHVSTAVNYMGTIYILDPALNPDSPMLVDEWYGRMGNVAELTGAVCNTYTYDPFDGCFTADATSEAKAERNQERYLDWEWERVTDLGFDPVAFLGENPPWIIDTPNSAIR</sequence>
<name>A0A0W0YVG4_9GAMM</name>
<dbReference type="PATRIC" id="fig|1122169.6.peg.1812"/>
<dbReference type="AlphaFoldDB" id="A0A0W0YVG4"/>
<dbReference type="InterPro" id="IPR041325">
    <property type="entry name" value="Gln_deamidase_2"/>
</dbReference>
<reference evidence="3 4" key="1">
    <citation type="submission" date="2015-11" db="EMBL/GenBank/DDBJ databases">
        <title>Genomic analysis of 38 Legionella species identifies large and diverse effector repertoires.</title>
        <authorList>
            <person name="Burstein D."/>
            <person name="Amaro F."/>
            <person name="Zusman T."/>
            <person name="Lifshitz Z."/>
            <person name="Cohen O."/>
            <person name="Gilbert J.A."/>
            <person name="Pupko T."/>
            <person name="Shuman H.A."/>
            <person name="Segal G."/>
        </authorList>
    </citation>
    <scope>NUCLEOTIDE SEQUENCE [LARGE SCALE GENOMIC DNA]</scope>
    <source>
        <strain evidence="3 4">ATCC 49655</strain>
    </source>
</reference>
<dbReference type="Proteomes" id="UP000054600">
    <property type="component" value="Unassembled WGS sequence"/>
</dbReference>
<keyword evidence="4" id="KW-1185">Reference proteome</keyword>
<evidence type="ECO:0000313" key="3">
    <source>
        <dbReference type="EMBL" id="KTD60855.1"/>
    </source>
</evidence>
<proteinExistence type="predicted"/>
<protein>
    <recommendedName>
        <fullName evidence="2">Protein glutaminase domain-containing protein</fullName>
    </recommendedName>
</protein>
<evidence type="ECO:0000313" key="4">
    <source>
        <dbReference type="Proteomes" id="UP000054600"/>
    </source>
</evidence>
<feature type="signal peptide" evidence="1">
    <location>
        <begin position="1"/>
        <end position="17"/>
    </location>
</feature>
<dbReference type="OrthoDB" id="5645720at2"/>
<keyword evidence="1" id="KW-0732">Signal</keyword>
<evidence type="ECO:0000256" key="1">
    <source>
        <dbReference type="SAM" id="SignalP"/>
    </source>
</evidence>